<dbReference type="PROSITE" id="PS51063">
    <property type="entry name" value="HTH_CRP_2"/>
    <property type="match status" value="1"/>
</dbReference>
<keyword evidence="7" id="KW-1185">Reference proteome</keyword>
<dbReference type="Proteomes" id="UP000295244">
    <property type="component" value="Unassembled WGS sequence"/>
</dbReference>
<name>A0A4R1BQQ1_9ACTN</name>
<dbReference type="InterPro" id="IPR036388">
    <property type="entry name" value="WH-like_DNA-bd_sf"/>
</dbReference>
<proteinExistence type="predicted"/>
<dbReference type="Pfam" id="PF13545">
    <property type="entry name" value="HTH_Crp_2"/>
    <property type="match status" value="1"/>
</dbReference>
<feature type="domain" description="HTH crp-type" evidence="5">
    <location>
        <begin position="135"/>
        <end position="208"/>
    </location>
</feature>
<keyword evidence="2" id="KW-0238">DNA-binding</keyword>
<sequence length="218" mass="24366">MEVFKPLLGGERLRELALSLPEVRLGRGESFRTADYAGAFFVVLEGRVRVYAVLRERELTLLVAGPAEIFGPAGSGGAMPQEWVRAMKPARIAIMSCEVFEELVMERPEVGMRMVDLLGKRLALYREVLANVCFGRVRERLSRLILQLARREGVRASGEIKIRTRYTHRELGTMIGANREAVTNTLLQLRRAGVVKMAGRHIHVVDIRGLERLAGGDS</sequence>
<protein>
    <submittedName>
        <fullName evidence="6">Crp/Fnr family transcriptional regulator</fullName>
    </submittedName>
</protein>
<dbReference type="OrthoDB" id="9812325at2"/>
<dbReference type="InterPro" id="IPR018490">
    <property type="entry name" value="cNMP-bd_dom_sf"/>
</dbReference>
<dbReference type="SMART" id="SM00419">
    <property type="entry name" value="HTH_CRP"/>
    <property type="match status" value="1"/>
</dbReference>
<organism evidence="6 7">
    <name type="scientific">Rubrobacter taiwanensis</name>
    <dbReference type="NCBI Taxonomy" id="185139"/>
    <lineage>
        <taxon>Bacteria</taxon>
        <taxon>Bacillati</taxon>
        <taxon>Actinomycetota</taxon>
        <taxon>Rubrobacteria</taxon>
        <taxon>Rubrobacterales</taxon>
        <taxon>Rubrobacteraceae</taxon>
        <taxon>Rubrobacter</taxon>
    </lineage>
</organism>
<evidence type="ECO:0000259" key="5">
    <source>
        <dbReference type="PROSITE" id="PS51063"/>
    </source>
</evidence>
<comment type="caution">
    <text evidence="6">The sequence shown here is derived from an EMBL/GenBank/DDBJ whole genome shotgun (WGS) entry which is preliminary data.</text>
</comment>
<accession>A0A4R1BQQ1</accession>
<dbReference type="GO" id="GO:0003677">
    <property type="term" value="F:DNA binding"/>
    <property type="evidence" value="ECO:0007669"/>
    <property type="project" value="UniProtKB-KW"/>
</dbReference>
<evidence type="ECO:0000256" key="2">
    <source>
        <dbReference type="ARBA" id="ARBA00023125"/>
    </source>
</evidence>
<evidence type="ECO:0000256" key="3">
    <source>
        <dbReference type="ARBA" id="ARBA00023163"/>
    </source>
</evidence>
<dbReference type="GO" id="GO:0006355">
    <property type="term" value="P:regulation of DNA-templated transcription"/>
    <property type="evidence" value="ECO:0007669"/>
    <property type="project" value="InterPro"/>
</dbReference>
<evidence type="ECO:0000313" key="6">
    <source>
        <dbReference type="EMBL" id="TCJ20044.1"/>
    </source>
</evidence>
<dbReference type="SUPFAM" id="SSF51206">
    <property type="entry name" value="cAMP-binding domain-like"/>
    <property type="match status" value="1"/>
</dbReference>
<dbReference type="PROSITE" id="PS50042">
    <property type="entry name" value="CNMP_BINDING_3"/>
    <property type="match status" value="1"/>
</dbReference>
<reference evidence="6 7" key="1">
    <citation type="submission" date="2019-03" db="EMBL/GenBank/DDBJ databases">
        <title>Whole genome sequence of a novel Rubrobacter taiwanensis strain, isolated from Yellowstone National Park.</title>
        <authorList>
            <person name="Freed S."/>
            <person name="Ramaley R.F."/>
            <person name="Kyndt J.A."/>
        </authorList>
    </citation>
    <scope>NUCLEOTIDE SEQUENCE [LARGE SCALE GENOMIC DNA]</scope>
    <source>
        <strain evidence="6 7">Yellowstone</strain>
    </source>
</reference>
<gene>
    <name evidence="6" type="ORF">E0L93_03620</name>
</gene>
<keyword evidence="3" id="KW-0804">Transcription</keyword>
<dbReference type="CDD" id="cd00038">
    <property type="entry name" value="CAP_ED"/>
    <property type="match status" value="1"/>
</dbReference>
<feature type="domain" description="Cyclic nucleotide-binding" evidence="4">
    <location>
        <begin position="31"/>
        <end position="121"/>
    </location>
</feature>
<evidence type="ECO:0000259" key="4">
    <source>
        <dbReference type="PROSITE" id="PS50042"/>
    </source>
</evidence>
<dbReference type="RefSeq" id="WP_132688583.1">
    <property type="nucleotide sequence ID" value="NZ_SKBU01000006.1"/>
</dbReference>
<keyword evidence="1" id="KW-0805">Transcription regulation</keyword>
<dbReference type="InterPro" id="IPR012318">
    <property type="entry name" value="HTH_CRP"/>
</dbReference>
<dbReference type="InterPro" id="IPR036390">
    <property type="entry name" value="WH_DNA-bd_sf"/>
</dbReference>
<dbReference type="InterPro" id="IPR014710">
    <property type="entry name" value="RmlC-like_jellyroll"/>
</dbReference>
<dbReference type="AlphaFoldDB" id="A0A4R1BQQ1"/>
<dbReference type="EMBL" id="SKBU01000006">
    <property type="protein sequence ID" value="TCJ20044.1"/>
    <property type="molecule type" value="Genomic_DNA"/>
</dbReference>
<dbReference type="Gene3D" id="2.60.120.10">
    <property type="entry name" value="Jelly Rolls"/>
    <property type="match status" value="1"/>
</dbReference>
<dbReference type="SUPFAM" id="SSF46785">
    <property type="entry name" value="Winged helix' DNA-binding domain"/>
    <property type="match status" value="1"/>
</dbReference>
<dbReference type="Gene3D" id="1.10.10.10">
    <property type="entry name" value="Winged helix-like DNA-binding domain superfamily/Winged helix DNA-binding domain"/>
    <property type="match status" value="1"/>
</dbReference>
<dbReference type="InterPro" id="IPR000595">
    <property type="entry name" value="cNMP-bd_dom"/>
</dbReference>
<evidence type="ECO:0000313" key="7">
    <source>
        <dbReference type="Proteomes" id="UP000295244"/>
    </source>
</evidence>
<evidence type="ECO:0000256" key="1">
    <source>
        <dbReference type="ARBA" id="ARBA00023015"/>
    </source>
</evidence>